<reference evidence="4 5" key="1">
    <citation type="submission" date="2018-09" db="EMBL/GenBank/DDBJ databases">
        <title>Roseovarius spongiae sp. nov., isolated from a marine sponge.</title>
        <authorList>
            <person name="Zhuang L."/>
            <person name="Luo L."/>
        </authorList>
    </citation>
    <scope>NUCLEOTIDE SEQUENCE [LARGE SCALE GENOMIC DNA]</scope>
    <source>
        <strain evidence="4 5">HN-E21</strain>
    </source>
</reference>
<dbReference type="GO" id="GO:0006310">
    <property type="term" value="P:DNA recombination"/>
    <property type="evidence" value="ECO:0007669"/>
    <property type="project" value="UniProtKB-KW"/>
</dbReference>
<dbReference type="Pfam" id="PF00589">
    <property type="entry name" value="Phage_integrase"/>
    <property type="match status" value="1"/>
</dbReference>
<keyword evidence="5" id="KW-1185">Reference proteome</keyword>
<dbReference type="Gene3D" id="1.10.443.10">
    <property type="entry name" value="Intergrase catalytic core"/>
    <property type="match status" value="1"/>
</dbReference>
<organism evidence="4 5">
    <name type="scientific">Roseovarius spongiae</name>
    <dbReference type="NCBI Taxonomy" id="2320272"/>
    <lineage>
        <taxon>Bacteria</taxon>
        <taxon>Pseudomonadati</taxon>
        <taxon>Pseudomonadota</taxon>
        <taxon>Alphaproteobacteria</taxon>
        <taxon>Rhodobacterales</taxon>
        <taxon>Roseobacteraceae</taxon>
        <taxon>Roseovarius</taxon>
    </lineage>
</organism>
<dbReference type="SUPFAM" id="SSF56349">
    <property type="entry name" value="DNA breaking-rejoining enzymes"/>
    <property type="match status" value="1"/>
</dbReference>
<gene>
    <name evidence="4" type="ORF">D6850_11080</name>
</gene>
<evidence type="ECO:0000259" key="3">
    <source>
        <dbReference type="PROSITE" id="PS51898"/>
    </source>
</evidence>
<feature type="compositionally biased region" description="Basic and acidic residues" evidence="2">
    <location>
        <begin position="81"/>
        <end position="98"/>
    </location>
</feature>
<dbReference type="GO" id="GO:0003677">
    <property type="term" value="F:DNA binding"/>
    <property type="evidence" value="ECO:0007669"/>
    <property type="project" value="InterPro"/>
</dbReference>
<dbReference type="Proteomes" id="UP000281128">
    <property type="component" value="Unassembled WGS sequence"/>
</dbReference>
<evidence type="ECO:0000313" key="4">
    <source>
        <dbReference type="EMBL" id="RKF15467.1"/>
    </source>
</evidence>
<dbReference type="InterPro" id="IPR011010">
    <property type="entry name" value="DNA_brk_join_enz"/>
</dbReference>
<dbReference type="InterPro" id="IPR002104">
    <property type="entry name" value="Integrase_catalytic"/>
</dbReference>
<protein>
    <submittedName>
        <fullName evidence="4">Site-specific integrase</fullName>
    </submittedName>
</protein>
<feature type="region of interest" description="Disordered" evidence="2">
    <location>
        <begin position="1"/>
        <end position="132"/>
    </location>
</feature>
<comment type="caution">
    <text evidence="4">The sequence shown here is derived from an EMBL/GenBank/DDBJ whole genome shotgun (WGS) entry which is preliminary data.</text>
</comment>
<accession>A0A3A8AWH2</accession>
<name>A0A3A8AWH2_9RHOB</name>
<feature type="compositionally biased region" description="Pro residues" evidence="2">
    <location>
        <begin position="1"/>
        <end position="10"/>
    </location>
</feature>
<evidence type="ECO:0000256" key="1">
    <source>
        <dbReference type="ARBA" id="ARBA00023172"/>
    </source>
</evidence>
<feature type="region of interest" description="Disordered" evidence="2">
    <location>
        <begin position="569"/>
        <end position="612"/>
    </location>
</feature>
<evidence type="ECO:0000256" key="2">
    <source>
        <dbReference type="SAM" id="MobiDB-lite"/>
    </source>
</evidence>
<dbReference type="OrthoDB" id="7866199at2"/>
<proteinExistence type="predicted"/>
<sequence length="612" mass="67637">MREEPAPVPGISPKGRRGVQACAGHGPHVQGEGQQYLSQPAVAAFQNRSESACHAASRRQDHTRSRSQCHGTGAGPARSPAYRDDAELLRRSQRDHRSAPLSASSQKEPAERPCEGQFQDHGGSRMPKHRVTAPRDAWPEVLRVRFDALSLSEHQRHRLGHALGRWVLLTPDPLVVTRETCEAVIAPIQRTQRGVAASLRQVLGLVFPEAAPMLYSLRKPRRRKPRDPRGDLAEHLKRHLGRCPQEWQDRAAPMLIVDSDGLGDGLLVQAWAASTLKRRVEAAGRYFDCCGRSGLSRVLHAAGVKARLIAMQKAGRRPNAACMEIASLLAFSRVLFPEKDHGWLEKTHRSLKKIAAASPSRNAGRALPADDLRQFGLQVFELADRRFDKARLRRDFEDAHMLARTALALVLLTEAPMRVGALASADVTPGLLSRLVMIHVEGCDTKTGEAETRLFSSEAVRCLSSYISRHRAAMALPSENKLFVGDNGLAVLGATLSENIGRLTEDRLDRRVTAHPIRHSAANFIVARAPEEAALASVILGHRTRSVTPIYTRRAGQVLASKKHAEAARRTAERLGADTEVFRRKTAKTPRRTRQDRPLRKKGQNATEELPR</sequence>
<dbReference type="EMBL" id="RAPE01000002">
    <property type="protein sequence ID" value="RKF15467.1"/>
    <property type="molecule type" value="Genomic_DNA"/>
</dbReference>
<dbReference type="AlphaFoldDB" id="A0A3A8AWH2"/>
<evidence type="ECO:0000313" key="5">
    <source>
        <dbReference type="Proteomes" id="UP000281128"/>
    </source>
</evidence>
<dbReference type="PROSITE" id="PS51898">
    <property type="entry name" value="TYR_RECOMBINASE"/>
    <property type="match status" value="1"/>
</dbReference>
<dbReference type="InterPro" id="IPR013762">
    <property type="entry name" value="Integrase-like_cat_sf"/>
</dbReference>
<feature type="compositionally biased region" description="Basic and acidic residues" evidence="2">
    <location>
        <begin position="569"/>
        <end position="583"/>
    </location>
</feature>
<feature type="domain" description="Tyr recombinase" evidence="3">
    <location>
        <begin position="382"/>
        <end position="564"/>
    </location>
</feature>
<dbReference type="GO" id="GO:0015074">
    <property type="term" value="P:DNA integration"/>
    <property type="evidence" value="ECO:0007669"/>
    <property type="project" value="InterPro"/>
</dbReference>
<keyword evidence="1" id="KW-0233">DNA recombination</keyword>